<dbReference type="Proteomes" id="UP000441399">
    <property type="component" value="Unassembled WGS sequence"/>
</dbReference>
<feature type="domain" description="Type II secretion system protein GspF" evidence="7">
    <location>
        <begin position="153"/>
        <end position="280"/>
    </location>
</feature>
<protein>
    <recommendedName>
        <fullName evidence="7">Type II secretion system protein GspF domain-containing protein</fullName>
    </recommendedName>
</protein>
<dbReference type="InterPro" id="IPR018076">
    <property type="entry name" value="T2SS_GspF_dom"/>
</dbReference>
<evidence type="ECO:0000256" key="2">
    <source>
        <dbReference type="ARBA" id="ARBA00022475"/>
    </source>
</evidence>
<comment type="subcellular location">
    <subcellularLocation>
        <location evidence="1">Cell membrane</location>
        <topology evidence="1">Multi-pass membrane protein</topology>
    </subcellularLocation>
</comment>
<keyword evidence="9" id="KW-1185">Reference proteome</keyword>
<feature type="transmembrane region" description="Helical" evidence="6">
    <location>
        <begin position="115"/>
        <end position="134"/>
    </location>
</feature>
<dbReference type="PANTHER" id="PTHR35007">
    <property type="entry name" value="INTEGRAL MEMBRANE PROTEIN-RELATED"/>
    <property type="match status" value="1"/>
</dbReference>
<feature type="transmembrane region" description="Helical" evidence="6">
    <location>
        <begin position="266"/>
        <end position="289"/>
    </location>
</feature>
<dbReference type="AlphaFoldDB" id="A0A5S9N644"/>
<evidence type="ECO:0000256" key="1">
    <source>
        <dbReference type="ARBA" id="ARBA00004651"/>
    </source>
</evidence>
<gene>
    <name evidence="8" type="ORF">OPDIPICF_00760</name>
</gene>
<dbReference type="EMBL" id="CACSIO010000001">
    <property type="protein sequence ID" value="CAA0085002.1"/>
    <property type="molecule type" value="Genomic_DNA"/>
</dbReference>
<dbReference type="GO" id="GO:0005886">
    <property type="term" value="C:plasma membrane"/>
    <property type="evidence" value="ECO:0007669"/>
    <property type="project" value="UniProtKB-SubCell"/>
</dbReference>
<organism evidence="8 9">
    <name type="scientific">BD1-7 clade bacterium</name>
    <dbReference type="NCBI Taxonomy" id="2029982"/>
    <lineage>
        <taxon>Bacteria</taxon>
        <taxon>Pseudomonadati</taxon>
        <taxon>Pseudomonadota</taxon>
        <taxon>Gammaproteobacteria</taxon>
        <taxon>Cellvibrionales</taxon>
        <taxon>Spongiibacteraceae</taxon>
        <taxon>BD1-7 clade</taxon>
    </lineage>
</organism>
<keyword evidence="4 6" id="KW-1133">Transmembrane helix</keyword>
<evidence type="ECO:0000256" key="3">
    <source>
        <dbReference type="ARBA" id="ARBA00022692"/>
    </source>
</evidence>
<reference evidence="8 9" key="1">
    <citation type="submission" date="2019-11" db="EMBL/GenBank/DDBJ databases">
        <authorList>
            <person name="Holert J."/>
        </authorList>
    </citation>
    <scope>NUCLEOTIDE SEQUENCE [LARGE SCALE GENOMIC DNA]</scope>
    <source>
        <strain evidence="8">SB11_3</strain>
    </source>
</reference>
<sequence length="296" mass="32343">MILWAGLILLAAIGGALMIQHDIAHQELLHKRLSNAVGQRIRDEDEAPHWSVILTSLNPAGFIRAGERQKLLDKLAAAGFEQPHALAGFAATKVSLAVFGGGCYALTAVQWNTQVLLFCLGAAVIANLIPDYLLEGRIKRNRARIQSDLPQAAELLVICAESGLTIDESLLRVGRSLVSFSPQLARQLLVTQQQLQIPGNRQRAWQALAKRVPVNGIENMAYLMVQSEQFGTPVANALRAIAEESRQHHMLQLEEKIGRMPSLMSAPLIIFIMFPILVMLGAPAFISVIQSLKTGL</sequence>
<dbReference type="Pfam" id="PF00482">
    <property type="entry name" value="T2SSF"/>
    <property type="match status" value="1"/>
</dbReference>
<accession>A0A5S9N644</accession>
<keyword evidence="5 6" id="KW-0472">Membrane</keyword>
<evidence type="ECO:0000313" key="8">
    <source>
        <dbReference type="EMBL" id="CAA0085002.1"/>
    </source>
</evidence>
<keyword evidence="2" id="KW-1003">Cell membrane</keyword>
<proteinExistence type="predicted"/>
<evidence type="ECO:0000256" key="4">
    <source>
        <dbReference type="ARBA" id="ARBA00022989"/>
    </source>
</evidence>
<evidence type="ECO:0000256" key="5">
    <source>
        <dbReference type="ARBA" id="ARBA00023136"/>
    </source>
</evidence>
<dbReference type="PANTHER" id="PTHR35007:SF2">
    <property type="entry name" value="PILUS ASSEMBLE PROTEIN"/>
    <property type="match status" value="1"/>
</dbReference>
<keyword evidence="3 6" id="KW-0812">Transmembrane</keyword>
<dbReference type="OrthoDB" id="9810662at2"/>
<evidence type="ECO:0000313" key="9">
    <source>
        <dbReference type="Proteomes" id="UP000441399"/>
    </source>
</evidence>
<evidence type="ECO:0000256" key="6">
    <source>
        <dbReference type="SAM" id="Phobius"/>
    </source>
</evidence>
<name>A0A5S9N644_9GAMM</name>
<evidence type="ECO:0000259" key="7">
    <source>
        <dbReference type="Pfam" id="PF00482"/>
    </source>
</evidence>